<reference evidence="2" key="1">
    <citation type="submission" date="2016-05" db="EMBL/GenBank/DDBJ databases">
        <authorList>
            <person name="Lavstsen T."/>
            <person name="Jespersen J.S."/>
        </authorList>
    </citation>
    <scope>NUCLEOTIDE SEQUENCE</scope>
    <source>
        <tissue evidence="2">Brain</tissue>
    </source>
</reference>
<protein>
    <submittedName>
        <fullName evidence="2">Semaphorin 4e</fullName>
    </submittedName>
</protein>
<evidence type="ECO:0000313" key="2">
    <source>
        <dbReference type="EMBL" id="SBR81199.1"/>
    </source>
</evidence>
<sequence length="71" mass="8077">PGCGARQRETSADATRGCIHTDHSQPGAGSRWTKVPRHVYRHRDRHNSESCQLRWRDVHHRGNSHLPDSSA</sequence>
<feature type="compositionally biased region" description="Basic and acidic residues" evidence="1">
    <location>
        <begin position="1"/>
        <end position="11"/>
    </location>
</feature>
<name>A0A1A8PJK9_9TELE</name>
<gene>
    <name evidence="2" type="primary">SEMA4E</name>
</gene>
<dbReference type="AlphaFoldDB" id="A0A1A8PJK9"/>
<feature type="non-terminal residue" evidence="2">
    <location>
        <position position="71"/>
    </location>
</feature>
<dbReference type="EMBL" id="HAEG01008191">
    <property type="protein sequence ID" value="SBR81199.1"/>
    <property type="molecule type" value="Transcribed_RNA"/>
</dbReference>
<evidence type="ECO:0000256" key="1">
    <source>
        <dbReference type="SAM" id="MobiDB-lite"/>
    </source>
</evidence>
<accession>A0A1A8PJK9</accession>
<organism evidence="2">
    <name type="scientific">Nothobranchius pienaari</name>
    <dbReference type="NCBI Taxonomy" id="704102"/>
    <lineage>
        <taxon>Eukaryota</taxon>
        <taxon>Metazoa</taxon>
        <taxon>Chordata</taxon>
        <taxon>Craniata</taxon>
        <taxon>Vertebrata</taxon>
        <taxon>Euteleostomi</taxon>
        <taxon>Actinopterygii</taxon>
        <taxon>Neopterygii</taxon>
        <taxon>Teleostei</taxon>
        <taxon>Neoteleostei</taxon>
        <taxon>Acanthomorphata</taxon>
        <taxon>Ovalentaria</taxon>
        <taxon>Atherinomorphae</taxon>
        <taxon>Cyprinodontiformes</taxon>
        <taxon>Nothobranchiidae</taxon>
        <taxon>Nothobranchius</taxon>
    </lineage>
</organism>
<feature type="non-terminal residue" evidence="2">
    <location>
        <position position="1"/>
    </location>
</feature>
<proteinExistence type="predicted"/>
<feature type="region of interest" description="Disordered" evidence="1">
    <location>
        <begin position="1"/>
        <end position="34"/>
    </location>
</feature>
<reference evidence="2" key="2">
    <citation type="submission" date="2016-06" db="EMBL/GenBank/DDBJ databases">
        <title>The genome of a short-lived fish provides insights into sex chromosome evolution and the genetic control of aging.</title>
        <authorList>
            <person name="Reichwald K."/>
            <person name="Felder M."/>
            <person name="Petzold A."/>
            <person name="Koch P."/>
            <person name="Groth M."/>
            <person name="Platzer M."/>
        </authorList>
    </citation>
    <scope>NUCLEOTIDE SEQUENCE</scope>
    <source>
        <tissue evidence="2">Brain</tissue>
    </source>
</reference>